<evidence type="ECO:0000313" key="2">
    <source>
        <dbReference type="EMBL" id="GAA4711645.1"/>
    </source>
</evidence>
<reference evidence="3" key="1">
    <citation type="journal article" date="2019" name="Int. J. Syst. Evol. Microbiol.">
        <title>The Global Catalogue of Microorganisms (GCM) 10K type strain sequencing project: providing services to taxonomists for standard genome sequencing and annotation.</title>
        <authorList>
            <consortium name="The Broad Institute Genomics Platform"/>
            <consortium name="The Broad Institute Genome Sequencing Center for Infectious Disease"/>
            <person name="Wu L."/>
            <person name="Ma J."/>
        </authorList>
    </citation>
    <scope>NUCLEOTIDE SEQUENCE [LARGE SCALE GENOMIC DNA]</scope>
    <source>
        <strain evidence="3">JCM 18055</strain>
    </source>
</reference>
<evidence type="ECO:0000313" key="3">
    <source>
        <dbReference type="Proteomes" id="UP001500325"/>
    </source>
</evidence>
<protein>
    <recommendedName>
        <fullName evidence="4">DUF4386 domain-containing protein</fullName>
    </recommendedName>
</protein>
<name>A0ABP8XN05_9PSEU</name>
<feature type="transmembrane region" description="Helical" evidence="1">
    <location>
        <begin position="21"/>
        <end position="42"/>
    </location>
</feature>
<keyword evidence="1" id="KW-1133">Transmembrane helix</keyword>
<accession>A0ABP8XN05</accession>
<feature type="transmembrane region" description="Helical" evidence="1">
    <location>
        <begin position="173"/>
        <end position="193"/>
    </location>
</feature>
<feature type="transmembrane region" description="Helical" evidence="1">
    <location>
        <begin position="97"/>
        <end position="118"/>
    </location>
</feature>
<organism evidence="2 3">
    <name type="scientific">Pseudonocardia yuanmonensis</name>
    <dbReference type="NCBI Taxonomy" id="1095914"/>
    <lineage>
        <taxon>Bacteria</taxon>
        <taxon>Bacillati</taxon>
        <taxon>Actinomycetota</taxon>
        <taxon>Actinomycetes</taxon>
        <taxon>Pseudonocardiales</taxon>
        <taxon>Pseudonocardiaceae</taxon>
        <taxon>Pseudonocardia</taxon>
    </lineage>
</organism>
<gene>
    <name evidence="2" type="ORF">GCM10023215_62570</name>
</gene>
<dbReference type="EMBL" id="BAABIC010000032">
    <property type="protein sequence ID" value="GAA4711645.1"/>
    <property type="molecule type" value="Genomic_DNA"/>
</dbReference>
<feature type="transmembrane region" description="Helical" evidence="1">
    <location>
        <begin position="199"/>
        <end position="219"/>
    </location>
</feature>
<evidence type="ECO:0000256" key="1">
    <source>
        <dbReference type="SAM" id="Phobius"/>
    </source>
</evidence>
<keyword evidence="3" id="KW-1185">Reference proteome</keyword>
<proteinExistence type="predicted"/>
<keyword evidence="1" id="KW-0472">Membrane</keyword>
<keyword evidence="1" id="KW-0812">Transmembrane</keyword>
<evidence type="ECO:0008006" key="4">
    <source>
        <dbReference type="Google" id="ProtNLM"/>
    </source>
</evidence>
<sequence length="233" mass="23141">MTTDTTRPAATRPDRQGGPPLLVPALAFAALTVAGAVLGSSGPRPGTGAADVLAWTAGHGTVLSVGAALLLGSAFPLVVYAATAVRRLQRLGVSAPGPLMGFAGAVLAAGALSLSALTGWVAAQTAGLGDAALARALVWLWFATGGIGFAAPLGLLMLGLGVPALIRGLVPRWLAWAALVIGGLAVLSTFALITDVLYPLIPVGRFGGVVVLLAFAVALPTTARRGVTTEAAR</sequence>
<dbReference type="Proteomes" id="UP001500325">
    <property type="component" value="Unassembled WGS sequence"/>
</dbReference>
<dbReference type="RefSeq" id="WP_345384401.1">
    <property type="nucleotide sequence ID" value="NZ_BAABIC010000032.1"/>
</dbReference>
<feature type="transmembrane region" description="Helical" evidence="1">
    <location>
        <begin position="62"/>
        <end position="85"/>
    </location>
</feature>
<comment type="caution">
    <text evidence="2">The sequence shown here is derived from an EMBL/GenBank/DDBJ whole genome shotgun (WGS) entry which is preliminary data.</text>
</comment>
<feature type="transmembrane region" description="Helical" evidence="1">
    <location>
        <begin position="138"/>
        <end position="166"/>
    </location>
</feature>